<dbReference type="GO" id="GO:0006313">
    <property type="term" value="P:DNA transposition"/>
    <property type="evidence" value="ECO:0007669"/>
    <property type="project" value="InterPro"/>
</dbReference>
<dbReference type="InterPro" id="IPR032806">
    <property type="entry name" value="YbfD_N"/>
</dbReference>
<accession>A0A426DCD1</accession>
<dbReference type="RefSeq" id="WP_125126243.1">
    <property type="nucleotide sequence ID" value="NZ_RHJS01000002.1"/>
</dbReference>
<dbReference type="InterPro" id="IPR002559">
    <property type="entry name" value="Transposase_11"/>
</dbReference>
<gene>
    <name evidence="3" type="ORF">EBB54_02705</name>
</gene>
<dbReference type="NCBIfam" id="NF033564">
    <property type="entry name" value="transpos_ISAs1"/>
    <property type="match status" value="1"/>
</dbReference>
<dbReference type="InterPro" id="IPR047647">
    <property type="entry name" value="ISAs1_transpos"/>
</dbReference>
<dbReference type="Proteomes" id="UP000274920">
    <property type="component" value="Unassembled WGS sequence"/>
</dbReference>
<organism evidence="3 4">
    <name type="scientific">Schaedlerella arabinosiphila</name>
    <dbReference type="NCBI Taxonomy" id="2044587"/>
    <lineage>
        <taxon>Bacteria</taxon>
        <taxon>Bacillati</taxon>
        <taxon>Bacillota</taxon>
        <taxon>Clostridia</taxon>
        <taxon>Lachnospirales</taxon>
        <taxon>Lachnospiraceae</taxon>
        <taxon>Schaedlerella</taxon>
    </lineage>
</organism>
<protein>
    <submittedName>
        <fullName evidence="3">ISAs1 family transposase</fullName>
    </submittedName>
</protein>
<keyword evidence="4" id="KW-1185">Reference proteome</keyword>
<dbReference type="Pfam" id="PF13808">
    <property type="entry name" value="DDE_Tnp_1_assoc"/>
    <property type="match status" value="1"/>
</dbReference>
<evidence type="ECO:0000313" key="3">
    <source>
        <dbReference type="EMBL" id="RRK30411.1"/>
    </source>
</evidence>
<feature type="domain" description="Transposase IS4-like" evidence="1">
    <location>
        <begin position="153"/>
        <end position="388"/>
    </location>
</feature>
<dbReference type="EMBL" id="RHJS01000002">
    <property type="protein sequence ID" value="RRK30411.1"/>
    <property type="molecule type" value="Genomic_DNA"/>
</dbReference>
<dbReference type="GO" id="GO:0004803">
    <property type="term" value="F:transposase activity"/>
    <property type="evidence" value="ECO:0007669"/>
    <property type="project" value="InterPro"/>
</dbReference>
<dbReference type="InterPro" id="IPR051698">
    <property type="entry name" value="Transposase_11-like"/>
</dbReference>
<dbReference type="AlphaFoldDB" id="A0A426DCD1"/>
<dbReference type="PANTHER" id="PTHR30298">
    <property type="entry name" value="H REPEAT-ASSOCIATED PREDICTED TRANSPOSASE"/>
    <property type="match status" value="1"/>
</dbReference>
<evidence type="ECO:0000259" key="2">
    <source>
        <dbReference type="Pfam" id="PF13808"/>
    </source>
</evidence>
<evidence type="ECO:0000313" key="4">
    <source>
        <dbReference type="Proteomes" id="UP000274920"/>
    </source>
</evidence>
<proteinExistence type="predicted"/>
<evidence type="ECO:0000259" key="1">
    <source>
        <dbReference type="Pfam" id="PF01609"/>
    </source>
</evidence>
<comment type="caution">
    <text evidence="3">The sequence shown here is derived from an EMBL/GenBank/DDBJ whole genome shotgun (WGS) entry which is preliminary data.</text>
</comment>
<dbReference type="GO" id="GO:0003677">
    <property type="term" value="F:DNA binding"/>
    <property type="evidence" value="ECO:0007669"/>
    <property type="project" value="InterPro"/>
</dbReference>
<name>A0A426DCD1_9FIRM</name>
<dbReference type="Pfam" id="PF01609">
    <property type="entry name" value="DDE_Tnp_1"/>
    <property type="match status" value="1"/>
</dbReference>
<feature type="domain" description="H repeat-associated protein N-terminal" evidence="2">
    <location>
        <begin position="44"/>
        <end position="123"/>
    </location>
</feature>
<sequence length="449" mass="52363">MSKKDTRLQSLSETIHIRVEELRGLGIKDLDKIFMEEYSIQADQLTDSRQQAKVWHSMKDIVGIAFFGVLAGNDEWTDIADFAVDERETLKQYLKLPHGIPSHDTIQRVFSLLHSDELQGMLVNILIRIVTVAGGKLDEYLYKNDELDCYIRDVIAADGKETHNTGKKNSKDPTQRRNLNEFNVMSTEWGISLSSTRIDEKSNEIPEMQKVMKQIDCRGCVVTADAMNTQKATAKAIIKEAHGDYCLALKENQRTVYLEVKEYFAYEELLKEILAKEGQYFKEIEETTYNTITREYFITDDLNWFEDRKDWEKLTSIGYERKTIIQKETGKVSIEERYYLCSIKPIAKLFAIVARRHWNIENGLHWVLDIVFKEDQLRSKEKNGIHNLGLVRRFVMFIIKLLKVYYHRSMKRIRNKIGRNLETEIPVILAVLKVLYDNDMLDAIDELAK</sequence>
<reference evidence="3" key="1">
    <citation type="submission" date="2018-10" db="EMBL/GenBank/DDBJ databases">
        <title>Schaedlerella arabinophila gen. nov. sp. nov., isolated from the mouse intestinal tract and comparative analysis with the genome of the closely related altered Schaedler flora strain ASF502.</title>
        <authorList>
            <person name="Miyake S."/>
            <person name="Soh M."/>
            <person name="Seedorf H."/>
        </authorList>
    </citation>
    <scope>NUCLEOTIDE SEQUENCE [LARGE SCALE GENOMIC DNA]</scope>
    <source>
        <strain evidence="3">DSM 106076</strain>
    </source>
</reference>
<dbReference type="PANTHER" id="PTHR30298:SF0">
    <property type="entry name" value="PROTEIN YBFL-RELATED"/>
    <property type="match status" value="1"/>
</dbReference>